<feature type="domain" description="Single-stranded DNA binding protein Ssb-like OB fold" evidence="2">
    <location>
        <begin position="6"/>
        <end position="58"/>
    </location>
</feature>
<sequence>MTTQSGKIIQSAEAIVGDDTACILLNLKNDQIHLLAKLKVVNGHVNMYRGFMRLEVNEEDDGDGSESCDKPSITAILDNDEDGLMQGLNQDDDERAATSAAGNHPSGYTQTQRGSLSSSSSSSLPSGATSEPFGSNEASAHLSTANVVSGTGGSVSLMEYYRTIVPFTYFSTVETVKR</sequence>
<protein>
    <recommendedName>
        <fullName evidence="2">Single-stranded DNA binding protein Ssb-like OB fold domain-containing protein</fullName>
    </recommendedName>
</protein>
<evidence type="ECO:0000313" key="4">
    <source>
        <dbReference type="Proteomes" id="UP000749646"/>
    </source>
</evidence>
<gene>
    <name evidence="3" type="ORF">BGZ65_007761</name>
</gene>
<reference evidence="3" key="1">
    <citation type="journal article" date="2020" name="Fungal Divers.">
        <title>Resolving the Mortierellaceae phylogeny through synthesis of multi-gene phylogenetics and phylogenomics.</title>
        <authorList>
            <person name="Vandepol N."/>
            <person name="Liber J."/>
            <person name="Desiro A."/>
            <person name="Na H."/>
            <person name="Kennedy M."/>
            <person name="Barry K."/>
            <person name="Grigoriev I.V."/>
            <person name="Miller A.N."/>
            <person name="O'Donnell K."/>
            <person name="Stajich J.E."/>
            <person name="Bonito G."/>
        </authorList>
    </citation>
    <scope>NUCLEOTIDE SEQUENCE</scope>
    <source>
        <strain evidence="3">MES-2147</strain>
    </source>
</reference>
<dbReference type="InterPro" id="IPR048970">
    <property type="entry name" value="OB_Ssb-like"/>
</dbReference>
<dbReference type="SUPFAM" id="SSF50249">
    <property type="entry name" value="Nucleic acid-binding proteins"/>
    <property type="match status" value="1"/>
</dbReference>
<dbReference type="Proteomes" id="UP000749646">
    <property type="component" value="Unassembled WGS sequence"/>
</dbReference>
<evidence type="ECO:0000313" key="3">
    <source>
        <dbReference type="EMBL" id="KAF9976638.1"/>
    </source>
</evidence>
<dbReference type="InterPro" id="IPR012340">
    <property type="entry name" value="NA-bd_OB-fold"/>
</dbReference>
<proteinExistence type="predicted"/>
<dbReference type="AlphaFoldDB" id="A0A9P6JGU7"/>
<feature type="region of interest" description="Disordered" evidence="1">
    <location>
        <begin position="79"/>
        <end position="137"/>
    </location>
</feature>
<accession>A0A9P6JGU7</accession>
<organism evidence="3 4">
    <name type="scientific">Modicella reniformis</name>
    <dbReference type="NCBI Taxonomy" id="1440133"/>
    <lineage>
        <taxon>Eukaryota</taxon>
        <taxon>Fungi</taxon>
        <taxon>Fungi incertae sedis</taxon>
        <taxon>Mucoromycota</taxon>
        <taxon>Mortierellomycotina</taxon>
        <taxon>Mortierellomycetes</taxon>
        <taxon>Mortierellales</taxon>
        <taxon>Mortierellaceae</taxon>
        <taxon>Modicella</taxon>
    </lineage>
</organism>
<comment type="caution">
    <text evidence="3">The sequence shown here is derived from an EMBL/GenBank/DDBJ whole genome shotgun (WGS) entry which is preliminary data.</text>
</comment>
<evidence type="ECO:0000256" key="1">
    <source>
        <dbReference type="SAM" id="MobiDB-lite"/>
    </source>
</evidence>
<evidence type="ECO:0000259" key="2">
    <source>
        <dbReference type="Pfam" id="PF21473"/>
    </source>
</evidence>
<keyword evidence="4" id="KW-1185">Reference proteome</keyword>
<dbReference type="Pfam" id="PF21473">
    <property type="entry name" value="OB_Ssb-like"/>
    <property type="match status" value="1"/>
</dbReference>
<dbReference type="EMBL" id="JAAAHW010004248">
    <property type="protein sequence ID" value="KAF9976638.1"/>
    <property type="molecule type" value="Genomic_DNA"/>
</dbReference>
<feature type="compositionally biased region" description="Polar residues" evidence="1">
    <location>
        <begin position="127"/>
        <end position="137"/>
    </location>
</feature>
<name>A0A9P6JGU7_9FUNG</name>
<feature type="compositionally biased region" description="Low complexity" evidence="1">
    <location>
        <begin position="115"/>
        <end position="126"/>
    </location>
</feature>
<dbReference type="Gene3D" id="2.40.50.140">
    <property type="entry name" value="Nucleic acid-binding proteins"/>
    <property type="match status" value="1"/>
</dbReference>
<dbReference type="OrthoDB" id="2274046at2759"/>